<comment type="caution">
    <text evidence="1">The sequence shown here is derived from an EMBL/GenBank/DDBJ whole genome shotgun (WGS) entry which is preliminary data.</text>
</comment>
<proteinExistence type="predicted"/>
<dbReference type="AlphaFoldDB" id="A0A085VH00"/>
<evidence type="ECO:0000313" key="2">
    <source>
        <dbReference type="Proteomes" id="UP000028631"/>
    </source>
</evidence>
<dbReference type="Proteomes" id="UP000028631">
    <property type="component" value="Unassembled WGS sequence"/>
</dbReference>
<dbReference type="PATRIC" id="fig|317.175.peg.3188"/>
<keyword evidence="2" id="KW-1185">Reference proteome</keyword>
<evidence type="ECO:0000313" key="1">
    <source>
        <dbReference type="EMBL" id="KFE54713.1"/>
    </source>
</evidence>
<reference evidence="1 2" key="1">
    <citation type="submission" date="2014-07" db="EMBL/GenBank/DDBJ databases">
        <title>Draft Genome Sequences of Environmental Pseudomonas syringae strains.</title>
        <authorList>
            <person name="Baltrus D.A."/>
            <person name="Berge O."/>
            <person name="Morris C."/>
        </authorList>
    </citation>
    <scope>NUCLEOTIDE SEQUENCE [LARGE SCALE GENOMIC DNA]</scope>
    <source>
        <strain evidence="1 2">GAW0119</strain>
    </source>
</reference>
<organism evidence="1 2">
    <name type="scientific">Pseudomonas syringae</name>
    <dbReference type="NCBI Taxonomy" id="317"/>
    <lineage>
        <taxon>Bacteria</taxon>
        <taxon>Pseudomonadati</taxon>
        <taxon>Pseudomonadota</taxon>
        <taxon>Gammaproteobacteria</taxon>
        <taxon>Pseudomonadales</taxon>
        <taxon>Pseudomonadaceae</taxon>
        <taxon>Pseudomonas</taxon>
    </lineage>
</organism>
<protein>
    <submittedName>
        <fullName evidence="1">Uncharacterized protein</fullName>
    </submittedName>
</protein>
<accession>A0A085VH00</accession>
<dbReference type="EMBL" id="JPQU01000042">
    <property type="protein sequence ID" value="KFE54713.1"/>
    <property type="molecule type" value="Genomic_DNA"/>
</dbReference>
<gene>
    <name evidence="1" type="ORF">IV01_15320</name>
</gene>
<name>A0A085VH00_PSESX</name>
<sequence>MNMTVSVGTPGAPGSITYTPMEYVIKIKNPEMVENKFTVKEDRQARDVMERLGVFDFGKLEELVDGLDFTAISTRQLSRLSSELRALGLNDEFAAVYLSLGNEDTGFDGKQRNLDVKFNAIPLLNEQLNSQIEFGRSQGLTHDKAYGRILNSYANANHVVAALSYLTKSAQKLPSINERA</sequence>
<dbReference type="RefSeq" id="WP_032629399.1">
    <property type="nucleotide sequence ID" value="NZ_JPQU01000042.1"/>
</dbReference>
<dbReference type="OrthoDB" id="7022702at2"/>